<dbReference type="EMBL" id="CAXDID020000295">
    <property type="protein sequence ID" value="CAL6072445.1"/>
    <property type="molecule type" value="Genomic_DNA"/>
</dbReference>
<dbReference type="Proteomes" id="UP001642409">
    <property type="component" value="Unassembled WGS sequence"/>
</dbReference>
<reference evidence="3 4" key="1">
    <citation type="submission" date="2024-07" db="EMBL/GenBank/DDBJ databases">
        <authorList>
            <person name="Akdeniz Z."/>
        </authorList>
    </citation>
    <scope>NUCLEOTIDE SEQUENCE [LARGE SCALE GENOMIC DNA]</scope>
</reference>
<evidence type="ECO:0000313" key="3">
    <source>
        <dbReference type="EMBL" id="CAL6072453.1"/>
    </source>
</evidence>
<accession>A0ABP1KZU1</accession>
<evidence type="ECO:0000313" key="2">
    <source>
        <dbReference type="EMBL" id="CAL6072445.1"/>
    </source>
</evidence>
<organism evidence="3 4">
    <name type="scientific">Hexamita inflata</name>
    <dbReference type="NCBI Taxonomy" id="28002"/>
    <lineage>
        <taxon>Eukaryota</taxon>
        <taxon>Metamonada</taxon>
        <taxon>Diplomonadida</taxon>
        <taxon>Hexamitidae</taxon>
        <taxon>Hexamitinae</taxon>
        <taxon>Hexamita</taxon>
    </lineage>
</organism>
<evidence type="ECO:0000313" key="4">
    <source>
        <dbReference type="Proteomes" id="UP001642409"/>
    </source>
</evidence>
<protein>
    <submittedName>
        <fullName evidence="3">Hypothetical_protein</fullName>
    </submittedName>
</protein>
<name>A0ABP1KZU1_9EUKA</name>
<dbReference type="EMBL" id="CAXDID020000295">
    <property type="protein sequence ID" value="CAL6072453.1"/>
    <property type="molecule type" value="Genomic_DNA"/>
</dbReference>
<sequence>MWKPNYSLRIQYFEPHNIQPSKIFSRVTKLHAYQPGPTLTRKDSTAGPFQWTWPRRWLLSILSSDGWAFAKTFGLEVEWVLKLHVVKFKRMPFTQTVTQPQIQSSYQSQLFTLRA</sequence>
<keyword evidence="4" id="KW-1185">Reference proteome</keyword>
<evidence type="ECO:0000313" key="1">
    <source>
        <dbReference type="EMBL" id="CAL6072441.1"/>
    </source>
</evidence>
<comment type="caution">
    <text evidence="3">The sequence shown here is derived from an EMBL/GenBank/DDBJ whole genome shotgun (WGS) entry which is preliminary data.</text>
</comment>
<proteinExistence type="predicted"/>
<dbReference type="EMBL" id="CAXDID020000295">
    <property type="protein sequence ID" value="CAL6072441.1"/>
    <property type="molecule type" value="Genomic_DNA"/>
</dbReference>
<gene>
    <name evidence="1" type="ORF">HINF_LOCUS55626</name>
    <name evidence="2" type="ORF">HINF_LOCUS55628</name>
    <name evidence="3" type="ORF">HINF_LOCUS55632</name>
</gene>